<dbReference type="EMBL" id="WOTH01000005">
    <property type="protein sequence ID" value="NHO53112.1"/>
    <property type="molecule type" value="Genomic_DNA"/>
</dbReference>
<dbReference type="RefSeq" id="WP_166313255.1">
    <property type="nucleotide sequence ID" value="NZ_WOTH01000005.1"/>
</dbReference>
<dbReference type="AlphaFoldDB" id="A0A967B3L7"/>
<evidence type="ECO:0000313" key="2">
    <source>
        <dbReference type="Proteomes" id="UP000597459"/>
    </source>
</evidence>
<dbReference type="Proteomes" id="UP000597459">
    <property type="component" value="Unassembled WGS sequence"/>
</dbReference>
<dbReference type="Pfam" id="PF06258">
    <property type="entry name" value="Mito_fiss_Elm1"/>
    <property type="match status" value="1"/>
</dbReference>
<reference evidence="1" key="1">
    <citation type="submission" date="2019-11" db="EMBL/GenBank/DDBJ databases">
        <title>Description of new Acetobacter species.</title>
        <authorList>
            <person name="Cleenwerck I."/>
            <person name="Sombolestani A.S."/>
        </authorList>
    </citation>
    <scope>NUCLEOTIDE SEQUENCE</scope>
    <source>
        <strain evidence="1">LMG 1626</strain>
    </source>
</reference>
<name>A0A967B3L7_9PROT</name>
<keyword evidence="2" id="KW-1185">Reference proteome</keyword>
<proteinExistence type="predicted"/>
<sequence length="305" mass="33440">MIREERTCNTPLWIIESGLSKGEAGPAHALASRFDLSFRRLRDLASMEPGCVPPRLVMTSGSSAAFAGLSLRRRFGVPVVHCTHHGTTGFFGQRLFDELILSATHPVRTHGTHVIPVLGPLSIVSPTLYERARHVWGERLEHLPSPRVAAILDAGGAIDPRRASVLGRQLGEMVRAEGGSVMVSVARGVAREVAESFIAGLDECFSLVWRHGEPDDDPTLGFMACADAIVLYGCRVETVIEAAASDLPLFVEAAPGRFGTWNRLVRTLMEQGMLRLFDRDISPWLRSPLDEAGRVAQMLRRRFGL</sequence>
<organism evidence="1 2">
    <name type="scientific">Acetobacter estunensis</name>
    <dbReference type="NCBI Taxonomy" id="104097"/>
    <lineage>
        <taxon>Bacteria</taxon>
        <taxon>Pseudomonadati</taxon>
        <taxon>Pseudomonadota</taxon>
        <taxon>Alphaproteobacteria</taxon>
        <taxon>Acetobacterales</taxon>
        <taxon>Acetobacteraceae</taxon>
        <taxon>Acetobacter</taxon>
    </lineage>
</organism>
<accession>A0A967B3L7</accession>
<evidence type="ECO:0000313" key="1">
    <source>
        <dbReference type="EMBL" id="NHO53112.1"/>
    </source>
</evidence>
<evidence type="ECO:0008006" key="3">
    <source>
        <dbReference type="Google" id="ProtNLM"/>
    </source>
</evidence>
<comment type="caution">
    <text evidence="1">The sequence shown here is derived from an EMBL/GenBank/DDBJ whole genome shotgun (WGS) entry which is preliminary data.</text>
</comment>
<dbReference type="InterPro" id="IPR009367">
    <property type="entry name" value="Elm1-like"/>
</dbReference>
<gene>
    <name evidence="1" type="ORF">GOB87_03940</name>
</gene>
<dbReference type="SUPFAM" id="SSF53756">
    <property type="entry name" value="UDP-Glycosyltransferase/glycogen phosphorylase"/>
    <property type="match status" value="1"/>
</dbReference>
<protein>
    <recommendedName>
        <fullName evidence="3">Nucleoside-diphosphate sugar epimerase</fullName>
    </recommendedName>
</protein>